<gene>
    <name evidence="1" type="ORF">MNB_SM-7-1301</name>
</gene>
<dbReference type="EMBL" id="FPHB01000042">
    <property type="protein sequence ID" value="SFV58128.1"/>
    <property type="molecule type" value="Genomic_DNA"/>
</dbReference>
<dbReference type="GO" id="GO:0004521">
    <property type="term" value="F:RNA endonuclease activity"/>
    <property type="evidence" value="ECO:0007669"/>
    <property type="project" value="TreeGrafter"/>
</dbReference>
<accession>A0A1W1BWZ4</accession>
<dbReference type="GO" id="GO:0016075">
    <property type="term" value="P:rRNA catabolic process"/>
    <property type="evidence" value="ECO:0007669"/>
    <property type="project" value="TreeGrafter"/>
</dbReference>
<dbReference type="InterPro" id="IPR003477">
    <property type="entry name" value="PemK-like"/>
</dbReference>
<dbReference type="PIRSF" id="PIRSF033490">
    <property type="entry name" value="MazF"/>
    <property type="match status" value="1"/>
</dbReference>
<dbReference type="InterPro" id="IPR011067">
    <property type="entry name" value="Plasmid_toxin/cell-grow_inhib"/>
</dbReference>
<dbReference type="GO" id="GO:0003677">
    <property type="term" value="F:DNA binding"/>
    <property type="evidence" value="ECO:0007669"/>
    <property type="project" value="InterPro"/>
</dbReference>
<dbReference type="SUPFAM" id="SSF50118">
    <property type="entry name" value="Cell growth inhibitor/plasmid maintenance toxic component"/>
    <property type="match status" value="1"/>
</dbReference>
<dbReference type="PANTHER" id="PTHR33988">
    <property type="entry name" value="ENDORIBONUCLEASE MAZF-RELATED"/>
    <property type="match status" value="1"/>
</dbReference>
<name>A0A1W1BWZ4_9ZZZZ</name>
<dbReference type="GO" id="GO:0006402">
    <property type="term" value="P:mRNA catabolic process"/>
    <property type="evidence" value="ECO:0007669"/>
    <property type="project" value="TreeGrafter"/>
</dbReference>
<organism evidence="1">
    <name type="scientific">hydrothermal vent metagenome</name>
    <dbReference type="NCBI Taxonomy" id="652676"/>
    <lineage>
        <taxon>unclassified sequences</taxon>
        <taxon>metagenomes</taxon>
        <taxon>ecological metagenomes</taxon>
    </lineage>
</organism>
<protein>
    <submittedName>
        <fullName evidence="1">Programmed cell death toxin YdcE</fullName>
    </submittedName>
</protein>
<dbReference type="PANTHER" id="PTHR33988:SF2">
    <property type="entry name" value="ENDORIBONUCLEASE MAZF"/>
    <property type="match status" value="1"/>
</dbReference>
<proteinExistence type="predicted"/>
<dbReference type="Gene3D" id="2.30.30.110">
    <property type="match status" value="1"/>
</dbReference>
<dbReference type="AlphaFoldDB" id="A0A1W1BWZ4"/>
<evidence type="ECO:0000313" key="1">
    <source>
        <dbReference type="EMBL" id="SFV58128.1"/>
    </source>
</evidence>
<sequence>MEYKRGDIVTVNLNPKKGHEVGKIRPAVVISGDDENRILDTLTLMPLSTDLIDDMEPYRLRIAKRDDLKEDSDILINQIRSLSKQRIGKKIAKLTQKEYALVIEALCKNFL</sequence>
<reference evidence="1" key="1">
    <citation type="submission" date="2016-10" db="EMBL/GenBank/DDBJ databases">
        <authorList>
            <person name="de Groot N.N."/>
        </authorList>
    </citation>
    <scope>NUCLEOTIDE SEQUENCE</scope>
</reference>
<dbReference type="Pfam" id="PF02452">
    <property type="entry name" value="PemK_toxin"/>
    <property type="match status" value="1"/>
</dbReference>